<organism evidence="2 3">
    <name type="scientific">Neptuniibacter caesariensis</name>
    <dbReference type="NCBI Taxonomy" id="207954"/>
    <lineage>
        <taxon>Bacteria</taxon>
        <taxon>Pseudomonadati</taxon>
        <taxon>Pseudomonadota</taxon>
        <taxon>Gammaproteobacteria</taxon>
        <taxon>Oceanospirillales</taxon>
        <taxon>Oceanospirillaceae</taxon>
        <taxon>Neptuniibacter</taxon>
    </lineage>
</organism>
<sequence>MHPGEDVQVVMLGKFFKPDWQHAKAEKRIKAISKLCVENAEDQTVLSQLALSDQDASVRLTATEKLVNLELLIKISKRDTVKSNQEHALHRISQILLSQSEPPGQAEKSAALSTLQDSNFLTHIALNSPDETLRTQAVSQLNNDSSLAIIAENSQRASTRVQAAEKISTVELLEALCRSARHKDKGVFKTAKDKLQQLRHQAKQEHERNAHIEKLIQAITHLSNTAYFPLYSAKLHALLQEWQPLGPEASIEQQQAFEQASLEAQAVISAREALEKQAATQESQKQHLKEQSAALYAEICALKESTSSLILSLADLDSLHNKLNQIMASWEDVQDYSTEDNRIAFAKTAAQINNLIAAYRIFFESKQHISELTSALNESTAQNGLGDKTEKAQKTLARLSWPKSHPKPEPISRLESALECAHQQLTKQNSRTRELQSELASLLDELNTAIQNGETRTANKQIKRAEQLSKRLNGSLTPDLEQRIKTLSGELQEILDWQSYAVTPKKESLCAEMEALGNSDIPVQEKANQVKRIQKEWKLLDATDATHSQQLWKRFKAASDTAYAPCDRFFAEQRQMRLNNLKERERICAELEQLSPPQDSEALEWKAYESSIRDAKQAWRTFSPVDRAPGKHLQARFDAILSAQEAPLKAMKQRNAALKSDLIAEAQRILNAEDMTGATRAIKGLQQEWKLIGQAPRNQDRKLWSQFREICSEVFERYYNSPQPGRTVDSDNAQLIGLCDDLEEMIQRAYSLKLLESKLNQAKSLCTDAHSSASPRIEAIEHFVTEQKKALEKFEEALDKKLRQKADLCEQLEQAILEQNCSETISAIREKWPQSTSSSPLDQRFAVLVSLAERPEQMETILNEQELRLRQLCIRLEIASAQASPPEDQTLRMEYQLERLQQALEEQGQGFNFIEVKQLELEWLSIPFARHFGELSERFEDQLHSLL</sequence>
<evidence type="ECO:0000256" key="1">
    <source>
        <dbReference type="SAM" id="Coils"/>
    </source>
</evidence>
<dbReference type="AlphaFoldDB" id="A0A2G6JPC8"/>
<feature type="coiled-coil region" evidence="1">
    <location>
        <begin position="188"/>
        <end position="215"/>
    </location>
</feature>
<feature type="coiled-coil region" evidence="1">
    <location>
        <begin position="784"/>
        <end position="818"/>
    </location>
</feature>
<protein>
    <recommendedName>
        <fullName evidence="4">DUF349 domain-containing protein</fullName>
    </recommendedName>
</protein>
<accession>A0A2G6JPC8</accession>
<name>A0A2G6JPC8_NEPCE</name>
<dbReference type="Pfam" id="PF03993">
    <property type="entry name" value="DUF349"/>
    <property type="match status" value="2"/>
</dbReference>
<dbReference type="EMBL" id="PDSH01000009">
    <property type="protein sequence ID" value="PIE25285.1"/>
    <property type="molecule type" value="Genomic_DNA"/>
</dbReference>
<feature type="coiled-coil region" evidence="1">
    <location>
        <begin position="411"/>
        <end position="452"/>
    </location>
</feature>
<comment type="caution">
    <text evidence="2">The sequence shown here is derived from an EMBL/GenBank/DDBJ whole genome shotgun (WGS) entry which is preliminary data.</text>
</comment>
<evidence type="ECO:0000313" key="2">
    <source>
        <dbReference type="EMBL" id="PIE25285.1"/>
    </source>
</evidence>
<evidence type="ECO:0000313" key="3">
    <source>
        <dbReference type="Proteomes" id="UP000243469"/>
    </source>
</evidence>
<dbReference type="Proteomes" id="UP000243469">
    <property type="component" value="Unassembled WGS sequence"/>
</dbReference>
<keyword evidence="1" id="KW-0175">Coiled coil</keyword>
<feature type="coiled-coil region" evidence="1">
    <location>
        <begin position="257"/>
        <end position="291"/>
    </location>
</feature>
<gene>
    <name evidence="2" type="ORF">CSA60_01080</name>
</gene>
<proteinExistence type="predicted"/>
<evidence type="ECO:0008006" key="4">
    <source>
        <dbReference type="Google" id="ProtNLM"/>
    </source>
</evidence>
<dbReference type="InterPro" id="IPR007139">
    <property type="entry name" value="DUF349"/>
</dbReference>
<reference evidence="2 3" key="1">
    <citation type="submission" date="2017-10" db="EMBL/GenBank/DDBJ databases">
        <title>Novel microbial diversity and functional potential in the marine mammal oral microbiome.</title>
        <authorList>
            <person name="Dudek N.K."/>
            <person name="Sun C.L."/>
            <person name="Burstein D."/>
            <person name="Kantor R.S."/>
            <person name="Aliaga Goltsman D.S."/>
            <person name="Bik E.M."/>
            <person name="Thomas B.C."/>
            <person name="Banfield J.F."/>
            <person name="Relman D.A."/>
        </authorList>
    </citation>
    <scope>NUCLEOTIDE SEQUENCE [LARGE SCALE GENOMIC DNA]</scope>
    <source>
        <strain evidence="2">DOLJORAL78_47_21</strain>
    </source>
</reference>